<proteinExistence type="predicted"/>
<keyword evidence="2" id="KW-1185">Reference proteome</keyword>
<name>A0ACB9X0R3_CHAAC</name>
<accession>A0ACB9X0R3</accession>
<organism evidence="1 2">
    <name type="scientific">Chaenocephalus aceratus</name>
    <name type="common">Blackfin icefish</name>
    <name type="synonym">Chaenichthys aceratus</name>
    <dbReference type="NCBI Taxonomy" id="36190"/>
    <lineage>
        <taxon>Eukaryota</taxon>
        <taxon>Metazoa</taxon>
        <taxon>Chordata</taxon>
        <taxon>Craniata</taxon>
        <taxon>Vertebrata</taxon>
        <taxon>Euteleostomi</taxon>
        <taxon>Actinopterygii</taxon>
        <taxon>Neopterygii</taxon>
        <taxon>Teleostei</taxon>
        <taxon>Neoteleostei</taxon>
        <taxon>Acanthomorphata</taxon>
        <taxon>Eupercaria</taxon>
        <taxon>Perciformes</taxon>
        <taxon>Notothenioidei</taxon>
        <taxon>Channichthyidae</taxon>
        <taxon>Chaenocephalus</taxon>
    </lineage>
</organism>
<evidence type="ECO:0000313" key="2">
    <source>
        <dbReference type="Proteomes" id="UP001057452"/>
    </source>
</evidence>
<gene>
    <name evidence="1" type="ORF">KUCAC02_004539</name>
</gene>
<dbReference type="Proteomes" id="UP001057452">
    <property type="component" value="Chromosome 10"/>
</dbReference>
<protein>
    <submittedName>
        <fullName evidence="1">Uncharacterized protein</fullName>
    </submittedName>
</protein>
<comment type="caution">
    <text evidence="1">The sequence shown here is derived from an EMBL/GenBank/DDBJ whole genome shotgun (WGS) entry which is preliminary data.</text>
</comment>
<sequence>EAQGRKRRLSQKKWQQVPQKPPQWADGKIIPAGQSRDVQLSSLRNKIHEHKNSAAQNEAVKILQTAKKDILLNMNVSQESLFESTAKVFMTAYYVAKNNKPFTDFESLIDLQHSKT</sequence>
<dbReference type="EMBL" id="CM043794">
    <property type="protein sequence ID" value="KAI4819286.1"/>
    <property type="molecule type" value="Genomic_DNA"/>
</dbReference>
<feature type="non-terminal residue" evidence="1">
    <location>
        <position position="116"/>
    </location>
</feature>
<reference evidence="1" key="1">
    <citation type="submission" date="2022-05" db="EMBL/GenBank/DDBJ databases">
        <title>Chromosome-level genome of Chaenocephalus aceratus.</title>
        <authorList>
            <person name="Park H."/>
        </authorList>
    </citation>
    <scope>NUCLEOTIDE SEQUENCE</scope>
    <source>
        <strain evidence="1">KU_202001</strain>
    </source>
</reference>
<evidence type="ECO:0000313" key="1">
    <source>
        <dbReference type="EMBL" id="KAI4819286.1"/>
    </source>
</evidence>
<feature type="non-terminal residue" evidence="1">
    <location>
        <position position="1"/>
    </location>
</feature>